<dbReference type="SUPFAM" id="SSF158682">
    <property type="entry name" value="TerB-like"/>
    <property type="match status" value="1"/>
</dbReference>
<dbReference type="PANTHER" id="PTHR10887">
    <property type="entry name" value="DNA2/NAM7 HELICASE FAMILY"/>
    <property type="match status" value="1"/>
</dbReference>
<dbReference type="Gene3D" id="3.40.50.10190">
    <property type="entry name" value="BRCT domain"/>
    <property type="match status" value="1"/>
</dbReference>
<dbReference type="InterPro" id="IPR036420">
    <property type="entry name" value="BRCT_dom_sf"/>
</dbReference>
<gene>
    <name evidence="4" type="ORF">KACC15558_11300</name>
</gene>
<dbReference type="Proteomes" id="UP001498935">
    <property type="component" value="Unassembled WGS sequence"/>
</dbReference>
<dbReference type="Pfam" id="PF13195">
    <property type="entry name" value="DUF4011"/>
    <property type="match status" value="1"/>
</dbReference>
<dbReference type="Pfam" id="PF13086">
    <property type="entry name" value="AAA_11"/>
    <property type="match status" value="2"/>
</dbReference>
<dbReference type="InterPro" id="IPR012337">
    <property type="entry name" value="RNaseH-like_sf"/>
</dbReference>
<evidence type="ECO:0000313" key="4">
    <source>
        <dbReference type="EMBL" id="GAA5340090.1"/>
    </source>
</evidence>
<protein>
    <submittedName>
        <fullName evidence="4">DUF3320 domain-containing protein</fullName>
    </submittedName>
</protein>
<dbReference type="SUPFAM" id="SSF52113">
    <property type="entry name" value="BRCT domain"/>
    <property type="match status" value="1"/>
</dbReference>
<dbReference type="CDD" id="cd07177">
    <property type="entry name" value="terB_like"/>
    <property type="match status" value="1"/>
</dbReference>
<dbReference type="InterPro" id="IPR006054">
    <property type="entry name" value="DnaQ"/>
</dbReference>
<dbReference type="SUPFAM" id="SSF53098">
    <property type="entry name" value="Ribonuclease H-like"/>
    <property type="match status" value="1"/>
</dbReference>
<dbReference type="Gene3D" id="3.40.50.300">
    <property type="entry name" value="P-loop containing nucleotide triphosphate hydrolases"/>
    <property type="match status" value="3"/>
</dbReference>
<dbReference type="InterPro" id="IPR027417">
    <property type="entry name" value="P-loop_NTPase"/>
</dbReference>
<dbReference type="SMART" id="SM00292">
    <property type="entry name" value="BRCT"/>
    <property type="match status" value="1"/>
</dbReference>
<organism evidence="4 5">
    <name type="scientific">Brevibacterium ammoniilyticum</name>
    <dbReference type="NCBI Taxonomy" id="1046555"/>
    <lineage>
        <taxon>Bacteria</taxon>
        <taxon>Bacillati</taxon>
        <taxon>Actinomycetota</taxon>
        <taxon>Actinomycetes</taxon>
        <taxon>Micrococcales</taxon>
        <taxon>Brevibacteriaceae</taxon>
        <taxon>Brevibacterium</taxon>
    </lineage>
</organism>
<feature type="region of interest" description="Disordered" evidence="1">
    <location>
        <begin position="1838"/>
        <end position="1859"/>
    </location>
</feature>
<dbReference type="InterPro" id="IPR025103">
    <property type="entry name" value="DUF4011"/>
</dbReference>
<feature type="compositionally biased region" description="Polar residues" evidence="1">
    <location>
        <begin position="1838"/>
        <end position="1849"/>
    </location>
</feature>
<evidence type="ECO:0000259" key="2">
    <source>
        <dbReference type="SMART" id="SM00292"/>
    </source>
</evidence>
<feature type="domain" description="Exonuclease" evidence="3">
    <location>
        <begin position="1"/>
        <end position="167"/>
    </location>
</feature>
<dbReference type="Pfam" id="PF13087">
    <property type="entry name" value="AAA_12"/>
    <property type="match status" value="1"/>
</dbReference>
<reference evidence="4 5" key="1">
    <citation type="submission" date="2024-02" db="EMBL/GenBank/DDBJ databases">
        <title>Characterization of antibiotic resistant novel bacterial strains and their environmental applications.</title>
        <authorList>
            <person name="Manzoor S."/>
            <person name="Abbas S."/>
            <person name="Arshad M."/>
            <person name="Li W.J."/>
            <person name="Ahmed I."/>
        </authorList>
    </citation>
    <scope>NUCLEOTIDE SEQUENCE [LARGE SCALE GENOMIC DNA]</scope>
    <source>
        <strain evidence="4 5">KACC 15558</strain>
    </source>
</reference>
<feature type="region of interest" description="Disordered" evidence="1">
    <location>
        <begin position="2292"/>
        <end position="2335"/>
    </location>
</feature>
<comment type="caution">
    <text evidence="4">The sequence shown here is derived from an EMBL/GenBank/DDBJ whole genome shotgun (WGS) entry which is preliminary data.</text>
</comment>
<dbReference type="InterPro" id="IPR029024">
    <property type="entry name" value="TerB-like"/>
</dbReference>
<dbReference type="InterPro" id="IPR041677">
    <property type="entry name" value="DNA2/NAM7_AAA_11"/>
</dbReference>
<dbReference type="SMART" id="SM00479">
    <property type="entry name" value="EXOIII"/>
    <property type="match status" value="1"/>
</dbReference>
<dbReference type="CDD" id="cd06127">
    <property type="entry name" value="DEDDh"/>
    <property type="match status" value="1"/>
</dbReference>
<dbReference type="EMBL" id="BAABNP010000004">
    <property type="protein sequence ID" value="GAA5340090.1"/>
    <property type="molecule type" value="Genomic_DNA"/>
</dbReference>
<dbReference type="Gene3D" id="1.10.3680.10">
    <property type="entry name" value="TerB-like"/>
    <property type="match status" value="1"/>
</dbReference>
<dbReference type="Pfam" id="PF00929">
    <property type="entry name" value="RNase_T"/>
    <property type="match status" value="1"/>
</dbReference>
<feature type="region of interest" description="Disordered" evidence="1">
    <location>
        <begin position="833"/>
        <end position="856"/>
    </location>
</feature>
<proteinExistence type="predicted"/>
<feature type="compositionally biased region" description="Polar residues" evidence="1">
    <location>
        <begin position="837"/>
        <end position="854"/>
    </location>
</feature>
<dbReference type="InterPro" id="IPR047187">
    <property type="entry name" value="SF1_C_Upf1"/>
</dbReference>
<dbReference type="SUPFAM" id="SSF52540">
    <property type="entry name" value="P-loop containing nucleoside triphosphate hydrolases"/>
    <property type="match status" value="1"/>
</dbReference>
<dbReference type="InterPro" id="IPR001357">
    <property type="entry name" value="BRCT_dom"/>
</dbReference>
<keyword evidence="5" id="KW-1185">Reference proteome</keyword>
<dbReference type="Gene3D" id="3.30.420.10">
    <property type="entry name" value="Ribonuclease H-like superfamily/Ribonuclease H"/>
    <property type="match status" value="1"/>
</dbReference>
<evidence type="ECO:0000256" key="1">
    <source>
        <dbReference type="SAM" id="MobiDB-lite"/>
    </source>
</evidence>
<dbReference type="Pfam" id="PF00533">
    <property type="entry name" value="BRCT"/>
    <property type="match status" value="1"/>
</dbReference>
<accession>A0ABP9TXQ9</accession>
<dbReference type="InterPro" id="IPR041679">
    <property type="entry name" value="DNA2/NAM7-like_C"/>
</dbReference>
<name>A0ABP9TXQ9_9MICO</name>
<dbReference type="NCBIfam" id="TIGR00573">
    <property type="entry name" value="dnaq"/>
    <property type="match status" value="1"/>
</dbReference>
<feature type="domain" description="BRCT" evidence="2">
    <location>
        <begin position="337"/>
        <end position="415"/>
    </location>
</feature>
<evidence type="ECO:0000313" key="5">
    <source>
        <dbReference type="Proteomes" id="UP001498935"/>
    </source>
</evidence>
<dbReference type="InterPro" id="IPR036397">
    <property type="entry name" value="RNaseH_sf"/>
</dbReference>
<dbReference type="InterPro" id="IPR045055">
    <property type="entry name" value="DNA2/NAM7-like"/>
</dbReference>
<sequence>MVFDLETTGFNASRTDRIVEIGVVHMNRLGEVTHRWDTLINPNRDLGPTRIHGIRGADVASAPLFEDISDDLRSLMANRVPVAHNAVFDTRFLEEEWKRARLAQGADFAVDALCTMQLASRLLPGTGRSLSDCCAAFDIRIERAHSALADADATAALLAQFLQMSETEPLWNTALQRGFDPAGIRLAGRRLDPVSRQASTSTAVSLEASTRRWDKIVSSLPESEDVTEAERNYLALLDRCLSDFEITTAELGELGLLASESGLDRKKRRELESAYFEQMVAVAAADGHICEDERHAIESLGHALGIGDQRVQTSLALRDRISQVGDDAGESTQAESVTIAPGSMVVLTGDMERPRSEWADRLVTAGFTVHPAVTKRVDLVVAEDLNSLSGKARKARSYGIPIISEKQMEQYLSAGQSPLPDASTPRPLDPALQAEPVIDADVASKVREEQLLREFASELPGSLKGIEHETLSVGGLSVIIFYRRELNYALVHNRVGILAGIGITAEEPHEGGGFSAQEGGARTLSRLTARLRSNRFNNDNVLTVAPIRIEPGQKHWIDQRTLNWDLNTDAFLSLDESVPESLDIDVDVEGHRMERTLNLRMLAHDQWTPRSVPETITAFVRPRSEAVGEVLSAAADLLEERTGDPSLAGYQLGSDRVIATAEAIYDSIKRLGIRYSEPPASFESEGQKVRTSDVVSSAKFGTCLDLAVFFAAALEEAGIQPFIMFPPGHALVGFAIKEIATESAIVDEGTITNLFGSKVFIPIETTAATAGKDLAFHDAADSGFEVSDFGRNVEFVVNVAASHRRIMPLPTIVRLDGVPTLVHVEEQKSTKQKYVDFSTSTPHSENTRLNLKTSDSPRRVQRWQSELLDLSLRNPLLKLAKNRGIKILLPEHDLPELEDRLAQNEPVELTPDNVVEPIDLEQGIRSAGEYSPTKLSRLFTEERRVFVKSSSGRALTKLTSLRREARSIQEETGANALYLSIGLLRWPLSGSGSMKKEALSPLFLLPVELTGNTSRPYSIRVEPNSELKPNHCLIEKIRIEHGVSLPQLIEPPSDHNGIDVERVFVELRHTFLELGLPFSIEPEARLAIIKFSSLDMWRDVSENWRALMGNRLVEHLVNNSGDLIDLRSASPSVSPEDEVSRFLPLPADGTQLEAIIASSEAESFVLEGPPGTGKSQTITNMIADGLARERTVLFVAEKQAALSVVFDRLKRVGLKPLVLNVHGNNQTVNSVREQLKSALQAKRTPNRALLDAKRERLKTIISALQKYPESVHSQAHHGDSVWESFQRCAVLEREYPAESQWDPEEVDVSPQLSTMESTTIEELSSALNSAVSQSRGRQLPEEWNLIGPVFDPRASTENPTKRSGTSTKQLVDSIRRLILAFEQLPEELRELMDRFSPKQLRLLRNWITDLDDQFAVIPSWLNFPTDTVDRAQAKLQALQDFKSRWWRFASSIAPGASNASADALLREYEESRRAGILSRKRLVRLSLEKILANFNVEYAAEVEQDPIRHLTQLREFQQSQHSIRQQLASVSGIQRGQPLFDSELEKELGANLDKARTFLRHATILRELLAAAPADIELIDHLGAHFHLSAIGERSNTLASRWTEFEEAWQGVVTAAAATQDSLNRWLAGSSLLQRISACLDRWGADLSDPASINTLERLFRRHALLERLRALGLQQAANDIDNGKSPQFFAEAAILAVSRHRLAVLMRESDLEVFDSAAHMRLVADYVRVSHDLREIVRTELPAQLLDRKKSFSASVGLRKQLDRKRGGSIRALFKDYGTEIMKITPVVLMSPSSVARSLPIDSVRFDTVVFDEASQVTVADAVGAIGRGEAVVIVGDSQQMPPSNTFNAGAPGDEDDNLAEDLSDASLNLLPRSHESESLLGSDDSDTMEDDSGITLATTVDQESILTEAVNSGLPRRWLQWHYRSQHDSLISFSNAKYYEGKLQVFPAPPESDPMLGVSARFVGGVYDRGKTRTNRAEADAVVAEIEKLISQDSNASIGVITFNTQQQDLILDLLEGSDSNEVRKSLERVDEPVFVKNLESVQGDERDAILFSVAFAKDQETGKLNQNFGPLNNAGGERRLNVAITRARKSVTLFTSLTSEDIDPGRTKSQGLIDLREYLAAAERQEAFAGTDLELQARHDEFRDQVAEELKAQGFEVVTDIGTSDFRVELAARGSAQSGWVAIILDSPEWAARRITSDRESLPTTILEGIMGWDGTALILLADWINDRTRVIDGLRVKLNSHARTEPANVTETILELPELSIREGKVVGGGEPEELNFDEELDQLLKSSAPAEGVDSSAEAAAEEPTNRVRSLSEPAGMPSPVTSSGADIVGSPASVRSEEVEFAQQEIDRSGEYEFIAADREQVGETVVLDNPKIASHRLLIQTALEEVIATEGPIETSRAARIVGNRFGLSRVSESRKRSILSLSQRRPVKDGVFGDYFWPDELSPDTYTGYRVSPDRTENRIVTEIGKVEIGNAMLSVMSQLQELDSENLIRQTMDIFGWTRKGKVILERLTAVLEWLTDSGRLETTPEGNVRMAK</sequence>
<dbReference type="InterPro" id="IPR013520">
    <property type="entry name" value="Ribonucl_H"/>
</dbReference>
<dbReference type="CDD" id="cd18808">
    <property type="entry name" value="SF1_C_Upf1"/>
    <property type="match status" value="1"/>
</dbReference>
<evidence type="ECO:0000259" key="3">
    <source>
        <dbReference type="SMART" id="SM00479"/>
    </source>
</evidence>